<evidence type="ECO:0000313" key="3">
    <source>
        <dbReference type="EMBL" id="TQR84772.1"/>
    </source>
</evidence>
<dbReference type="RefSeq" id="WP_142553822.1">
    <property type="nucleotide sequence ID" value="NZ_VIFX01000027.1"/>
</dbReference>
<dbReference type="AlphaFoldDB" id="A0A544VXQ5"/>
<protein>
    <recommendedName>
        <fullName evidence="5">PASTA domain-containing protein</fullName>
    </recommendedName>
</protein>
<evidence type="ECO:0000256" key="2">
    <source>
        <dbReference type="SAM" id="SignalP"/>
    </source>
</evidence>
<evidence type="ECO:0000313" key="4">
    <source>
        <dbReference type="Proteomes" id="UP000315759"/>
    </source>
</evidence>
<feature type="region of interest" description="Disordered" evidence="1">
    <location>
        <begin position="130"/>
        <end position="149"/>
    </location>
</feature>
<reference evidence="3 4" key="1">
    <citation type="submission" date="2018-10" db="EMBL/GenBank/DDBJ databases">
        <title>Draft genome of Mycobacterium hodleri strain B.</title>
        <authorList>
            <person name="Amande T.J."/>
            <person name="Mcgenity T.J."/>
        </authorList>
    </citation>
    <scope>NUCLEOTIDE SEQUENCE [LARGE SCALE GENOMIC DNA]</scope>
    <source>
        <strain evidence="3 4">B</strain>
    </source>
</reference>
<comment type="caution">
    <text evidence="3">The sequence shown here is derived from an EMBL/GenBank/DDBJ whole genome shotgun (WGS) entry which is preliminary data.</text>
</comment>
<feature type="chain" id="PRO_5038862767" description="PASTA domain-containing protein" evidence="2">
    <location>
        <begin position="21"/>
        <end position="149"/>
    </location>
</feature>
<gene>
    <name evidence="3" type="ORF">D8S82_20250</name>
</gene>
<accession>A0A544VXQ5</accession>
<organism evidence="3 4">
    <name type="scientific">Mycolicibacterium hodleri</name>
    <dbReference type="NCBI Taxonomy" id="49897"/>
    <lineage>
        <taxon>Bacteria</taxon>
        <taxon>Bacillati</taxon>
        <taxon>Actinomycetota</taxon>
        <taxon>Actinomycetes</taxon>
        <taxon>Mycobacteriales</taxon>
        <taxon>Mycobacteriaceae</taxon>
        <taxon>Mycolicibacterium</taxon>
    </lineage>
</organism>
<dbReference type="EMBL" id="VIFX01000027">
    <property type="protein sequence ID" value="TQR84772.1"/>
    <property type="molecule type" value="Genomic_DNA"/>
</dbReference>
<evidence type="ECO:0000256" key="1">
    <source>
        <dbReference type="SAM" id="MobiDB-lite"/>
    </source>
</evidence>
<evidence type="ECO:0008006" key="5">
    <source>
        <dbReference type="Google" id="ProtNLM"/>
    </source>
</evidence>
<proteinExistence type="predicted"/>
<keyword evidence="2" id="KW-0732">Signal</keyword>
<name>A0A544VXQ5_9MYCO</name>
<dbReference type="Proteomes" id="UP000315759">
    <property type="component" value="Unassembled WGS sequence"/>
</dbReference>
<sequence length="149" mass="15164">MNKILVAGVGALGSAAVALALGGGVASADDGVVGQTYADAKAALSQQGMAPVVASTVGDRKDWDNCIVTSATPASGIDGFGNQANRKMNVNLNCYAKYSTSQWPGFSLQSPEGQKIYQADLAAKKQREAEAAAAAQQSEEEQLAVVGGE</sequence>
<feature type="signal peptide" evidence="2">
    <location>
        <begin position="1"/>
        <end position="20"/>
    </location>
</feature>
<keyword evidence="4" id="KW-1185">Reference proteome</keyword>